<protein>
    <submittedName>
        <fullName evidence="2">5-methylcytosine-specific restriction endonuclease McrA</fullName>
    </submittedName>
</protein>
<dbReference type="PANTHER" id="PTHR33877:SF2">
    <property type="entry name" value="OS07G0170200 PROTEIN"/>
    <property type="match status" value="1"/>
</dbReference>
<dbReference type="Proteomes" id="UP000243077">
    <property type="component" value="Chromosome"/>
</dbReference>
<keyword evidence="2" id="KW-0540">Nuclease</keyword>
<gene>
    <name evidence="2" type="ORF">C3B54_11441</name>
</gene>
<dbReference type="InterPro" id="IPR003615">
    <property type="entry name" value="HNH_nuc"/>
</dbReference>
<dbReference type="InterPro" id="IPR052892">
    <property type="entry name" value="NA-targeting_endonuclease"/>
</dbReference>
<dbReference type="InterPro" id="IPR029471">
    <property type="entry name" value="HNH_5"/>
</dbReference>
<feature type="domain" description="HNH nuclease" evidence="1">
    <location>
        <begin position="87"/>
        <end position="136"/>
    </location>
</feature>
<dbReference type="PANTHER" id="PTHR33877">
    <property type="entry name" value="SLL1193 PROTEIN"/>
    <property type="match status" value="1"/>
</dbReference>
<evidence type="ECO:0000259" key="1">
    <source>
        <dbReference type="SMART" id="SM00507"/>
    </source>
</evidence>
<accession>A0A2L2BP39</accession>
<name>A0A2L2BP39_9MICO</name>
<keyword evidence="3" id="KW-1185">Reference proteome</keyword>
<reference evidence="2 3" key="1">
    <citation type="submission" date="2018-02" db="EMBL/GenBank/DDBJ databases">
        <title>Complete genome of the streamlined marine actinobacterium Pontimonas salivibrio CL-TW6 adapted to coastal planktonic lifestype.</title>
        <authorList>
            <person name="Cho B.C."/>
            <person name="Hardies S.C."/>
            <person name="Jang G.I."/>
            <person name="Hwang C.Y."/>
        </authorList>
    </citation>
    <scope>NUCLEOTIDE SEQUENCE [LARGE SCALE GENOMIC DNA]</scope>
    <source>
        <strain evidence="2 3">CL-TW6</strain>
    </source>
</reference>
<evidence type="ECO:0000313" key="2">
    <source>
        <dbReference type="EMBL" id="AVG23436.1"/>
    </source>
</evidence>
<keyword evidence="2" id="KW-0378">Hydrolase</keyword>
<evidence type="ECO:0000313" key="3">
    <source>
        <dbReference type="Proteomes" id="UP000243077"/>
    </source>
</evidence>
<dbReference type="SMART" id="SM00507">
    <property type="entry name" value="HNHc"/>
    <property type="match status" value="1"/>
</dbReference>
<dbReference type="EMBL" id="CP026923">
    <property type="protein sequence ID" value="AVG23436.1"/>
    <property type="molecule type" value="Genomic_DNA"/>
</dbReference>
<organism evidence="2 3">
    <name type="scientific">Pontimonas salivibrio</name>
    <dbReference type="NCBI Taxonomy" id="1159327"/>
    <lineage>
        <taxon>Bacteria</taxon>
        <taxon>Bacillati</taxon>
        <taxon>Actinomycetota</taxon>
        <taxon>Actinomycetes</taxon>
        <taxon>Micrococcales</taxon>
        <taxon>Microbacteriaceae</taxon>
        <taxon>Pontimonas</taxon>
    </lineage>
</organism>
<dbReference type="AlphaFoldDB" id="A0A2L2BP39"/>
<dbReference type="CDD" id="cd00085">
    <property type="entry name" value="HNHc"/>
    <property type="match status" value="1"/>
</dbReference>
<proteinExistence type="predicted"/>
<sequence length="182" mass="20432">MTMLASPTQTAATKEPALRTLVLNAGFEPLSVVSFRRAMVLVMNARATVLEKDPHHPVRTIMGEFDRPTVIVLNRYVRLPHGRSVPVSRRGVLRRDNHRCAYCQQSASTIDHVIPRSRGGGDTWENLVACCLKCNNIKGDRTPAEMGWSLRQPPKAPYGIAWLVRGIERPQPHWEEYLAQAA</sequence>
<dbReference type="Gene3D" id="1.10.30.50">
    <property type="match status" value="1"/>
</dbReference>
<dbReference type="GO" id="GO:0004519">
    <property type="term" value="F:endonuclease activity"/>
    <property type="evidence" value="ECO:0007669"/>
    <property type="project" value="UniProtKB-KW"/>
</dbReference>
<dbReference type="KEGG" id="psai:C3B54_11441"/>
<dbReference type="RefSeq" id="WP_245867975.1">
    <property type="nucleotide sequence ID" value="NZ_CP026923.1"/>
</dbReference>
<keyword evidence="2" id="KW-0255">Endonuclease</keyword>
<dbReference type="Pfam" id="PF14279">
    <property type="entry name" value="HNH_5"/>
    <property type="match status" value="1"/>
</dbReference>